<reference evidence="9 10" key="1">
    <citation type="submission" date="2017-03" db="EMBL/GenBank/DDBJ databases">
        <title>Genome of the blue death feigning beetle - Asbolus verrucosus.</title>
        <authorList>
            <person name="Rider S.D."/>
        </authorList>
    </citation>
    <scope>NUCLEOTIDE SEQUENCE [LARGE SCALE GENOMIC DNA]</scope>
    <source>
        <strain evidence="9">Butters</strain>
        <tissue evidence="9">Head and leg muscle</tissue>
    </source>
</reference>
<accession>A0A482VBE8</accession>
<proteinExistence type="predicted"/>
<dbReference type="PANTHER" id="PTHR14885">
    <property type="entry name" value="CILIA- AND FLAGELLA-ASSOCIATED PROTEIN 43-RELATED"/>
    <property type="match status" value="1"/>
</dbReference>
<comment type="caution">
    <text evidence="9">The sequence shown here is derived from an EMBL/GenBank/DDBJ whole genome shotgun (WGS) entry which is preliminary data.</text>
</comment>
<dbReference type="InterPro" id="IPR011044">
    <property type="entry name" value="Quino_amine_DH_bsu"/>
</dbReference>
<dbReference type="GO" id="GO:0060271">
    <property type="term" value="P:cilium assembly"/>
    <property type="evidence" value="ECO:0007669"/>
    <property type="project" value="TreeGrafter"/>
</dbReference>
<evidence type="ECO:0000256" key="4">
    <source>
        <dbReference type="ARBA" id="ARBA00022574"/>
    </source>
</evidence>
<dbReference type="EMBL" id="QDEB01119732">
    <property type="protein sequence ID" value="RZB40349.1"/>
    <property type="molecule type" value="Genomic_DNA"/>
</dbReference>
<sequence>MKVTDNETRWAKIGQIPCSLNFVGKETLIFGTGCHLVFITLSSGEELIYTANNQKVGDGIQCFTGHKTQNVFAFAEKRTNPTVFVMTYPNFEEIHLFKDCEPRGYVSMVFTDTSLLLAVGDLPDFNLVVWNWRRGEKLATKNTSIWVQDQLLKSNFSSPVILAQLGVGTTKLHIWDIFICGKKSVLTQHTVKVPQKCNPFTSVLWTTEGGLFVLDSAGCVYT</sequence>
<evidence type="ECO:0000256" key="6">
    <source>
        <dbReference type="ARBA" id="ARBA00023054"/>
    </source>
</evidence>
<evidence type="ECO:0000313" key="9">
    <source>
        <dbReference type="EMBL" id="RZB40349.1"/>
    </source>
</evidence>
<keyword evidence="10" id="KW-1185">Reference proteome</keyword>
<evidence type="ECO:0000256" key="5">
    <source>
        <dbReference type="ARBA" id="ARBA00022737"/>
    </source>
</evidence>
<dbReference type="GO" id="GO:0003341">
    <property type="term" value="P:cilium movement"/>
    <property type="evidence" value="ECO:0007669"/>
    <property type="project" value="UniProtKB-ARBA"/>
</dbReference>
<evidence type="ECO:0000313" key="10">
    <source>
        <dbReference type="Proteomes" id="UP000292052"/>
    </source>
</evidence>
<keyword evidence="4" id="KW-0853">WD repeat</keyword>
<dbReference type="PANTHER" id="PTHR14885:SF1">
    <property type="entry name" value="CILIA- AND FLAGELLA-ASSOCIATED PROTEIN 43"/>
    <property type="match status" value="1"/>
</dbReference>
<dbReference type="Proteomes" id="UP000292052">
    <property type="component" value="Unassembled WGS sequence"/>
</dbReference>
<keyword evidence="3" id="KW-0963">Cytoplasm</keyword>
<name>A0A482VBE8_ASBVE</name>
<keyword evidence="8" id="KW-0966">Cell projection</keyword>
<feature type="non-terminal residue" evidence="9">
    <location>
        <position position="222"/>
    </location>
</feature>
<dbReference type="Gene3D" id="2.130.10.10">
    <property type="entry name" value="YVTN repeat-like/Quinoprotein amine dehydrogenase"/>
    <property type="match status" value="1"/>
</dbReference>
<dbReference type="STRING" id="1661398.A0A482VBE8"/>
<keyword evidence="6" id="KW-0175">Coiled coil</keyword>
<dbReference type="OrthoDB" id="535167at2759"/>
<dbReference type="AlphaFoldDB" id="A0A482VBE8"/>
<evidence type="ECO:0000256" key="7">
    <source>
        <dbReference type="ARBA" id="ARBA00023212"/>
    </source>
</evidence>
<evidence type="ECO:0000256" key="1">
    <source>
        <dbReference type="ARBA" id="ARBA00004138"/>
    </source>
</evidence>
<comment type="subcellular location">
    <subcellularLocation>
        <location evidence="1">Cell projection</location>
        <location evidence="1">Cilium</location>
    </subcellularLocation>
    <subcellularLocation>
        <location evidence="2">Cytoplasm</location>
        <location evidence="2">Cytoskeleton</location>
    </subcellularLocation>
</comment>
<keyword evidence="5" id="KW-0677">Repeat</keyword>
<gene>
    <name evidence="9" type="ORF">BDFB_006651</name>
</gene>
<dbReference type="SUPFAM" id="SSF50969">
    <property type="entry name" value="YVTN repeat-like/Quinoprotein amine dehydrogenase"/>
    <property type="match status" value="1"/>
</dbReference>
<evidence type="ECO:0000256" key="8">
    <source>
        <dbReference type="ARBA" id="ARBA00023273"/>
    </source>
</evidence>
<keyword evidence="7" id="KW-0206">Cytoskeleton</keyword>
<dbReference type="InterPro" id="IPR015943">
    <property type="entry name" value="WD40/YVTN_repeat-like_dom_sf"/>
</dbReference>
<organism evidence="9 10">
    <name type="scientific">Asbolus verrucosus</name>
    <name type="common">Desert ironclad beetle</name>
    <dbReference type="NCBI Taxonomy" id="1661398"/>
    <lineage>
        <taxon>Eukaryota</taxon>
        <taxon>Metazoa</taxon>
        <taxon>Ecdysozoa</taxon>
        <taxon>Arthropoda</taxon>
        <taxon>Hexapoda</taxon>
        <taxon>Insecta</taxon>
        <taxon>Pterygota</taxon>
        <taxon>Neoptera</taxon>
        <taxon>Endopterygota</taxon>
        <taxon>Coleoptera</taxon>
        <taxon>Polyphaga</taxon>
        <taxon>Cucujiformia</taxon>
        <taxon>Tenebrionidae</taxon>
        <taxon>Pimeliinae</taxon>
        <taxon>Asbolus</taxon>
    </lineage>
</organism>
<evidence type="ECO:0000256" key="2">
    <source>
        <dbReference type="ARBA" id="ARBA00004245"/>
    </source>
</evidence>
<dbReference type="GO" id="GO:0005930">
    <property type="term" value="C:axoneme"/>
    <property type="evidence" value="ECO:0007669"/>
    <property type="project" value="TreeGrafter"/>
</dbReference>
<evidence type="ECO:0000256" key="3">
    <source>
        <dbReference type="ARBA" id="ARBA00022490"/>
    </source>
</evidence>
<protein>
    <submittedName>
        <fullName evidence="9">Uncharacterized protein</fullName>
    </submittedName>
</protein>